<dbReference type="Gene3D" id="3.90.550.10">
    <property type="entry name" value="Spore Coat Polysaccharide Biosynthesis Protein SpsA, Chain A"/>
    <property type="match status" value="1"/>
</dbReference>
<keyword evidence="1 5" id="KW-0808">Transferase</keyword>
<dbReference type="Pfam" id="PF01983">
    <property type="entry name" value="CofC"/>
    <property type="match status" value="1"/>
</dbReference>
<evidence type="ECO:0000256" key="5">
    <source>
        <dbReference type="HAMAP-Rule" id="MF_02114"/>
    </source>
</evidence>
<accession>A0A7Y9L721</accession>
<keyword evidence="7" id="KW-1185">Reference proteome</keyword>
<dbReference type="EC" id="2.7.7.105" evidence="5"/>
<dbReference type="UniPathway" id="UPA00071"/>
<sequence>MEAPSATLRPAPVLGAVVAIKPLGLAKSRLTTLPGPLRRDLVWAMLLDTVRVLSGAARTVIVTAEPDLQARLVDHGLSVDLVAETEPGGLNQALRAGEEFLHRQGIRRLFACVADLPALRPETLRAVIDTAARQPRSFLPDADEIGTTMLFADGVPLDPRFGPGSAAAHRASGAVALTDPLIGRPVPDARLDVDTEDDLAEIAGLGLGPASRAAVSAWSRIA</sequence>
<dbReference type="SUPFAM" id="SSF53448">
    <property type="entry name" value="Nucleotide-diphospho-sugar transferases"/>
    <property type="match status" value="1"/>
</dbReference>
<dbReference type="InterPro" id="IPR002835">
    <property type="entry name" value="CofC"/>
</dbReference>
<dbReference type="GO" id="GO:0005525">
    <property type="term" value="F:GTP binding"/>
    <property type="evidence" value="ECO:0007669"/>
    <property type="project" value="UniProtKB-KW"/>
</dbReference>
<dbReference type="HAMAP" id="MF_02114">
    <property type="entry name" value="CofC"/>
    <property type="match status" value="1"/>
</dbReference>
<comment type="caution">
    <text evidence="6">The sequence shown here is derived from an EMBL/GenBank/DDBJ whole genome shotgun (WGS) entry which is preliminary data.</text>
</comment>
<dbReference type="GO" id="GO:0043814">
    <property type="term" value="F:phospholactate guanylyltransferase activity"/>
    <property type="evidence" value="ECO:0007669"/>
    <property type="project" value="InterPro"/>
</dbReference>
<proteinExistence type="inferred from homology"/>
<keyword evidence="2 5" id="KW-0548">Nucleotidyltransferase</keyword>
<dbReference type="EMBL" id="JACCBU010000001">
    <property type="protein sequence ID" value="NYE69389.1"/>
    <property type="molecule type" value="Genomic_DNA"/>
</dbReference>
<gene>
    <name evidence="5" type="primary">fbiD</name>
    <name evidence="6" type="ORF">BKA15_000718</name>
</gene>
<dbReference type="GO" id="GO:0052645">
    <property type="term" value="P:F420-0 metabolic process"/>
    <property type="evidence" value="ECO:0007669"/>
    <property type="project" value="UniProtKB-UniRule"/>
</dbReference>
<evidence type="ECO:0000313" key="6">
    <source>
        <dbReference type="EMBL" id="NYE69389.1"/>
    </source>
</evidence>
<feature type="binding site" evidence="5">
    <location>
        <position position="147"/>
    </location>
    <ligand>
        <name>phosphoenolpyruvate</name>
        <dbReference type="ChEBI" id="CHEBI:58702"/>
    </ligand>
</feature>
<evidence type="ECO:0000256" key="4">
    <source>
        <dbReference type="ARBA" id="ARBA00023134"/>
    </source>
</evidence>
<dbReference type="AlphaFoldDB" id="A0A7Y9L721"/>
<evidence type="ECO:0000313" key="7">
    <source>
        <dbReference type="Proteomes" id="UP000569914"/>
    </source>
</evidence>
<name>A0A7Y9L721_9ACTN</name>
<evidence type="ECO:0000256" key="1">
    <source>
        <dbReference type="ARBA" id="ARBA00022679"/>
    </source>
</evidence>
<dbReference type="PANTHER" id="PTHR40392">
    <property type="entry name" value="2-PHOSPHO-L-LACTATE GUANYLYLTRANSFERASE"/>
    <property type="match status" value="1"/>
</dbReference>
<feature type="binding site" evidence="5">
    <location>
        <position position="162"/>
    </location>
    <ligand>
        <name>phosphoenolpyruvate</name>
        <dbReference type="ChEBI" id="CHEBI:58702"/>
    </ligand>
</feature>
<evidence type="ECO:0000256" key="2">
    <source>
        <dbReference type="ARBA" id="ARBA00022695"/>
    </source>
</evidence>
<dbReference type="Proteomes" id="UP000569914">
    <property type="component" value="Unassembled WGS sequence"/>
</dbReference>
<comment type="similarity">
    <text evidence="5">Belongs to the CofC family.</text>
</comment>
<evidence type="ECO:0000256" key="3">
    <source>
        <dbReference type="ARBA" id="ARBA00022741"/>
    </source>
</evidence>
<dbReference type="NCBIfam" id="TIGR03552">
    <property type="entry name" value="F420_cofC"/>
    <property type="match status" value="1"/>
</dbReference>
<keyword evidence="4 5" id="KW-0342">GTP-binding</keyword>
<dbReference type="InterPro" id="IPR029044">
    <property type="entry name" value="Nucleotide-diphossugar_trans"/>
</dbReference>
<feature type="binding site" evidence="5">
    <location>
        <position position="165"/>
    </location>
    <ligand>
        <name>phosphoenolpyruvate</name>
        <dbReference type="ChEBI" id="CHEBI:58702"/>
    </ligand>
</feature>
<keyword evidence="3 5" id="KW-0547">Nucleotide-binding</keyword>
<comment type="pathway">
    <text evidence="5">Cofactor biosynthesis; coenzyme F420 biosynthesis.</text>
</comment>
<comment type="function">
    <text evidence="5">Guanylyltransferase that catalyzes the activation of phosphoenolpyruvate (PEP) as enolpyruvoyl-2-diphospho-5'-guanosine, via the condensation of PEP with GTP. It is involved in the biosynthesis of coenzyme F420, a hydride carrier cofactor.</text>
</comment>
<reference evidence="6 7" key="1">
    <citation type="submission" date="2020-07" db="EMBL/GenBank/DDBJ databases">
        <title>Sequencing the genomes of 1000 actinobacteria strains.</title>
        <authorList>
            <person name="Klenk H.-P."/>
        </authorList>
    </citation>
    <scope>NUCLEOTIDE SEQUENCE [LARGE SCALE GENOMIC DNA]</scope>
    <source>
        <strain evidence="6 7">DSM 22083</strain>
    </source>
</reference>
<dbReference type="PANTHER" id="PTHR40392:SF1">
    <property type="entry name" value="2-PHOSPHO-L-LACTATE GUANYLYLTRANSFERASE"/>
    <property type="match status" value="1"/>
</dbReference>
<organism evidence="6 7">
    <name type="scientific">Microlunatus parietis</name>
    <dbReference type="NCBI Taxonomy" id="682979"/>
    <lineage>
        <taxon>Bacteria</taxon>
        <taxon>Bacillati</taxon>
        <taxon>Actinomycetota</taxon>
        <taxon>Actinomycetes</taxon>
        <taxon>Propionibacteriales</taxon>
        <taxon>Propionibacteriaceae</taxon>
        <taxon>Microlunatus</taxon>
    </lineage>
</organism>
<dbReference type="RefSeq" id="WP_179748135.1">
    <property type="nucleotide sequence ID" value="NZ_JACCBU010000001.1"/>
</dbReference>
<protein>
    <recommendedName>
        <fullName evidence="5">Phosphoenolpyruvate guanylyltransferase</fullName>
        <shortName evidence="5">PEP guanylyltransferase</shortName>
        <ecNumber evidence="5">2.7.7.105</ecNumber>
    </recommendedName>
</protein>
<comment type="catalytic activity">
    <reaction evidence="5">
        <text>phosphoenolpyruvate + GTP + H(+) = enolpyruvoyl-2-diphospho-5'-guanosine + diphosphate</text>
        <dbReference type="Rhea" id="RHEA:30519"/>
        <dbReference type="ChEBI" id="CHEBI:15378"/>
        <dbReference type="ChEBI" id="CHEBI:33019"/>
        <dbReference type="ChEBI" id="CHEBI:37565"/>
        <dbReference type="ChEBI" id="CHEBI:58702"/>
        <dbReference type="ChEBI" id="CHEBI:143701"/>
        <dbReference type="EC" id="2.7.7.105"/>
    </reaction>
</comment>